<sequence length="368" mass="39382">MTADLSYGLGPHSSTTHAELHAELDACEAARPSPEPAPATQEAAADPAGAPPCAGWDAAPLFGPPPWPRLPGAEALLADCPPCPDGQDEWTSAALIERLRSREQQPPQQGPGGPSPSQLPTERWTRGENDGPEPNPEALRWGSWPTTAAEEAAFAAAYGDVWREQRGLEAALSECRRCDQSGIDYFAAGGDPHLAGARLAAVRRQPDQSPDYLPPDQADSEEVQHLSDAHAAGDPLALGQAVEFLKRNPRYRSHAPVGPSLPGAVVRRGSAGGVLDSASRVLAFQERAAEMYEGESPLMQTALEHVLAAEAAHADTSALLADAELPIQQKLRCQLDSNRNTTEALKQLDLMSRIEQRRSAQRERQSSH</sequence>
<dbReference type="EMBL" id="CP036291">
    <property type="protein sequence ID" value="QDU89492.1"/>
    <property type="molecule type" value="Genomic_DNA"/>
</dbReference>
<feature type="compositionally biased region" description="Low complexity" evidence="1">
    <location>
        <begin position="27"/>
        <end position="61"/>
    </location>
</feature>
<dbReference type="KEGG" id="pnd:Pla175_28830"/>
<organism evidence="2 3">
    <name type="scientific">Pirellulimonas nuda</name>
    <dbReference type="NCBI Taxonomy" id="2528009"/>
    <lineage>
        <taxon>Bacteria</taxon>
        <taxon>Pseudomonadati</taxon>
        <taxon>Planctomycetota</taxon>
        <taxon>Planctomycetia</taxon>
        <taxon>Pirellulales</taxon>
        <taxon>Lacipirellulaceae</taxon>
        <taxon>Pirellulimonas</taxon>
    </lineage>
</organism>
<feature type="region of interest" description="Disordered" evidence="1">
    <location>
        <begin position="203"/>
        <end position="228"/>
    </location>
</feature>
<feature type="region of interest" description="Disordered" evidence="1">
    <location>
        <begin position="1"/>
        <end position="146"/>
    </location>
</feature>
<protein>
    <submittedName>
        <fullName evidence="2">Uncharacterized protein</fullName>
    </submittedName>
</protein>
<evidence type="ECO:0000256" key="1">
    <source>
        <dbReference type="SAM" id="MobiDB-lite"/>
    </source>
</evidence>
<accession>A0A518DDD6</accession>
<dbReference type="RefSeq" id="WP_145286149.1">
    <property type="nucleotide sequence ID" value="NZ_CP036291.1"/>
</dbReference>
<dbReference type="AlphaFoldDB" id="A0A518DDD6"/>
<gene>
    <name evidence="2" type="ORF">Pla175_28830</name>
</gene>
<keyword evidence="3" id="KW-1185">Reference proteome</keyword>
<evidence type="ECO:0000313" key="2">
    <source>
        <dbReference type="EMBL" id="QDU89492.1"/>
    </source>
</evidence>
<proteinExistence type="predicted"/>
<evidence type="ECO:0000313" key="3">
    <source>
        <dbReference type="Proteomes" id="UP000317429"/>
    </source>
</evidence>
<name>A0A518DDD6_9BACT</name>
<reference evidence="2 3" key="1">
    <citation type="submission" date="2019-02" db="EMBL/GenBank/DDBJ databases">
        <title>Deep-cultivation of Planctomycetes and their phenomic and genomic characterization uncovers novel biology.</title>
        <authorList>
            <person name="Wiegand S."/>
            <person name="Jogler M."/>
            <person name="Boedeker C."/>
            <person name="Pinto D."/>
            <person name="Vollmers J."/>
            <person name="Rivas-Marin E."/>
            <person name="Kohn T."/>
            <person name="Peeters S.H."/>
            <person name="Heuer A."/>
            <person name="Rast P."/>
            <person name="Oberbeckmann S."/>
            <person name="Bunk B."/>
            <person name="Jeske O."/>
            <person name="Meyerdierks A."/>
            <person name="Storesund J.E."/>
            <person name="Kallscheuer N."/>
            <person name="Luecker S."/>
            <person name="Lage O.M."/>
            <person name="Pohl T."/>
            <person name="Merkel B.J."/>
            <person name="Hornburger P."/>
            <person name="Mueller R.-W."/>
            <person name="Bruemmer F."/>
            <person name="Labrenz M."/>
            <person name="Spormann A.M."/>
            <person name="Op den Camp H."/>
            <person name="Overmann J."/>
            <person name="Amann R."/>
            <person name="Jetten M.S.M."/>
            <person name="Mascher T."/>
            <person name="Medema M.H."/>
            <person name="Devos D.P."/>
            <person name="Kaster A.-K."/>
            <person name="Ovreas L."/>
            <person name="Rohde M."/>
            <person name="Galperin M.Y."/>
            <person name="Jogler C."/>
        </authorList>
    </citation>
    <scope>NUCLEOTIDE SEQUENCE [LARGE SCALE GENOMIC DNA]</scope>
    <source>
        <strain evidence="2 3">Pla175</strain>
    </source>
</reference>
<dbReference type="Proteomes" id="UP000317429">
    <property type="component" value="Chromosome"/>
</dbReference>